<dbReference type="GO" id="GO:0002161">
    <property type="term" value="F:aminoacyl-tRNA deacylase activity"/>
    <property type="evidence" value="ECO:0007669"/>
    <property type="project" value="InterPro"/>
</dbReference>
<keyword evidence="3 11" id="KW-0436">Ligase</keyword>
<dbReference type="InterPro" id="IPR009080">
    <property type="entry name" value="tRNAsynth_Ia_anticodon-bd"/>
</dbReference>
<dbReference type="InterPro" id="IPR009008">
    <property type="entry name" value="Val/Leu/Ile-tRNA-synth_edit"/>
</dbReference>
<dbReference type="PANTHER" id="PTHR11946:SF93">
    <property type="entry name" value="VALINE--TRNA LIGASE, CHLOROPLASTIC_MITOCHONDRIAL 2"/>
    <property type="match status" value="1"/>
</dbReference>
<dbReference type="GO" id="GO:0005829">
    <property type="term" value="C:cytosol"/>
    <property type="evidence" value="ECO:0007669"/>
    <property type="project" value="TreeGrafter"/>
</dbReference>
<keyword evidence="6 11" id="KW-0648">Protein biosynthesis</keyword>
<dbReference type="GO" id="GO:0004832">
    <property type="term" value="F:valine-tRNA ligase activity"/>
    <property type="evidence" value="ECO:0007669"/>
    <property type="project" value="UniProtKB-UniRule"/>
</dbReference>
<evidence type="ECO:0000259" key="13">
    <source>
        <dbReference type="Pfam" id="PF08264"/>
    </source>
</evidence>
<dbReference type="AlphaFoldDB" id="A0A127B9U4"/>
<dbReference type="InterPro" id="IPR013155">
    <property type="entry name" value="M/V/L/I-tRNA-synth_anticd-bd"/>
</dbReference>
<dbReference type="EC" id="6.1.1.9" evidence="11"/>
<dbReference type="FunFam" id="1.10.730.10:FF:000033">
    <property type="entry name" value="Valine--tRNA ligase"/>
    <property type="match status" value="1"/>
</dbReference>
<dbReference type="Pfam" id="PF19302">
    <property type="entry name" value="DUF5915"/>
    <property type="match status" value="1"/>
</dbReference>
<evidence type="ECO:0000259" key="12">
    <source>
        <dbReference type="Pfam" id="PF00133"/>
    </source>
</evidence>
<reference evidence="15" key="1">
    <citation type="submission" date="2015-02" db="EMBL/GenBank/DDBJ databases">
        <title>Pyrococcus kukulkanii sp. nov., a novel hyperthermophilic archaeon isolated from a deep-sea hydrothermal vent at the Guaymas Basin.</title>
        <authorList>
            <person name="Oger P.M."/>
            <person name="Callac N."/>
            <person name="Jebbar M."/>
            <person name="Godfroy A."/>
        </authorList>
    </citation>
    <scope>NUCLEOTIDE SEQUENCE [LARGE SCALE GENOMIC DNA]</scope>
    <source>
        <strain evidence="15">NCB100</strain>
    </source>
</reference>
<gene>
    <name evidence="11" type="primary">valS</name>
    <name evidence="14" type="ORF">TQ32_02980</name>
</gene>
<dbReference type="RefSeq" id="WP_068320859.1">
    <property type="nucleotide sequence ID" value="NZ_CP010835.1"/>
</dbReference>
<dbReference type="InterPro" id="IPR033705">
    <property type="entry name" value="Anticodon_Ia_Val"/>
</dbReference>
<feature type="short sequence motif" description="'KMSKS' region" evidence="11">
    <location>
        <begin position="536"/>
        <end position="540"/>
    </location>
</feature>
<dbReference type="EMBL" id="CP010835">
    <property type="protein sequence ID" value="AMM53559.1"/>
    <property type="molecule type" value="Genomic_DNA"/>
</dbReference>
<evidence type="ECO:0000256" key="9">
    <source>
        <dbReference type="ARBA" id="ARBA00055630"/>
    </source>
</evidence>
<dbReference type="CDD" id="cd07962">
    <property type="entry name" value="Anticodon_Ia_Val"/>
    <property type="match status" value="1"/>
</dbReference>
<comment type="function">
    <text evidence="9 11">Catalyzes the attachment of valine to tRNA(Val). As ValRS can inadvertently accommodate and process structurally similar amino acids such as threonine, to avoid such errors, it has a 'posttransfer' editing activity that hydrolyzes mischarged Thr-tRNA(Val) in a tRNA-dependent manner.</text>
</comment>
<reference evidence="14 15" key="2">
    <citation type="journal article" date="2016" name="Int. J. Syst. Evol. Microbiol.">
        <title>Pyrococcus kukulkanii sp. nov., a hyperthermophilic, piezophilic archaeon isolated from a deep-sea hydrothermal vent.</title>
        <authorList>
            <person name="Callac N."/>
            <person name="Oger P."/>
            <person name="Lesongeur F."/>
            <person name="Rattray J.E."/>
            <person name="Vannier P."/>
            <person name="Michoud G."/>
            <person name="Beauverger M."/>
            <person name="Gayet N."/>
            <person name="Rouxel O."/>
            <person name="Jebbar M."/>
            <person name="Godfroy A."/>
        </authorList>
    </citation>
    <scope>NUCLEOTIDE SEQUENCE [LARGE SCALE GENOMIC DNA]</scope>
    <source>
        <strain evidence="14 15">NCB100</strain>
    </source>
</reference>
<dbReference type="STRING" id="1609559.TQ32_02980"/>
<evidence type="ECO:0000256" key="5">
    <source>
        <dbReference type="ARBA" id="ARBA00022840"/>
    </source>
</evidence>
<evidence type="ECO:0000256" key="8">
    <source>
        <dbReference type="ARBA" id="ARBA00047552"/>
    </source>
</evidence>
<protein>
    <recommendedName>
        <fullName evidence="11">Valine--tRNA ligase</fullName>
        <ecNumber evidence="11">6.1.1.9</ecNumber>
    </recommendedName>
    <alternativeName>
        <fullName evidence="11">Valyl-tRNA synthetase</fullName>
        <shortName evidence="11">ValRS</shortName>
    </alternativeName>
</protein>
<evidence type="ECO:0000256" key="11">
    <source>
        <dbReference type="HAMAP-Rule" id="MF_02005"/>
    </source>
</evidence>
<keyword evidence="7 11" id="KW-0030">Aminoacyl-tRNA synthetase</keyword>
<evidence type="ECO:0000256" key="10">
    <source>
        <dbReference type="ARBA" id="ARBA00061452"/>
    </source>
</evidence>
<dbReference type="PANTHER" id="PTHR11946">
    <property type="entry name" value="VALYL-TRNA SYNTHETASES"/>
    <property type="match status" value="1"/>
</dbReference>
<dbReference type="OrthoDB" id="23906at2157"/>
<dbReference type="InterPro" id="IPR002300">
    <property type="entry name" value="aa-tRNA-synth_Ia"/>
</dbReference>
<dbReference type="InterPro" id="IPR002303">
    <property type="entry name" value="Valyl-tRNA_ligase"/>
</dbReference>
<comment type="domain">
    <text evidence="11">ValRS has two distinct active sites: one for aminoacylation and one for editing. The misactivated threonine is translocated from the active site to the editing site.</text>
</comment>
<dbReference type="InterPro" id="IPR014729">
    <property type="entry name" value="Rossmann-like_a/b/a_fold"/>
</dbReference>
<dbReference type="PATRIC" id="fig|1609559.3.peg.618"/>
<dbReference type="KEGG" id="pyc:TQ32_02980"/>
<dbReference type="PROSITE" id="PS00178">
    <property type="entry name" value="AA_TRNA_LIGASE_I"/>
    <property type="match status" value="1"/>
</dbReference>
<feature type="domain" description="Aminoacyl-tRNA synthetase class Ia" evidence="12">
    <location>
        <begin position="14"/>
        <end position="572"/>
    </location>
</feature>
<evidence type="ECO:0000256" key="3">
    <source>
        <dbReference type="ARBA" id="ARBA00022598"/>
    </source>
</evidence>
<dbReference type="SUPFAM" id="SSF50677">
    <property type="entry name" value="ValRS/IleRS/LeuRS editing domain"/>
    <property type="match status" value="1"/>
</dbReference>
<organism evidence="14 15">
    <name type="scientific">Pyrococcus kukulkanii</name>
    <dbReference type="NCBI Taxonomy" id="1609559"/>
    <lineage>
        <taxon>Archaea</taxon>
        <taxon>Methanobacteriati</taxon>
        <taxon>Methanobacteriota</taxon>
        <taxon>Thermococci</taxon>
        <taxon>Thermococcales</taxon>
        <taxon>Thermococcaceae</taxon>
        <taxon>Pyrococcus</taxon>
    </lineage>
</organism>
<dbReference type="Gene3D" id="3.90.740.10">
    <property type="entry name" value="Valyl/Leucyl/Isoleucyl-tRNA synthetase, editing domain"/>
    <property type="match status" value="1"/>
</dbReference>
<evidence type="ECO:0000313" key="14">
    <source>
        <dbReference type="EMBL" id="AMM53559.1"/>
    </source>
</evidence>
<dbReference type="PRINTS" id="PR00986">
    <property type="entry name" value="TRNASYNTHVAL"/>
</dbReference>
<comment type="subcellular location">
    <subcellularLocation>
        <location evidence="1 11">Cytoplasm</location>
    </subcellularLocation>
</comment>
<evidence type="ECO:0000256" key="4">
    <source>
        <dbReference type="ARBA" id="ARBA00022741"/>
    </source>
</evidence>
<feature type="domain" description="Methionyl/Valyl/Leucyl/Isoleucyl-tRNA synthetase anticodon-binding" evidence="13">
    <location>
        <begin position="617"/>
        <end position="765"/>
    </location>
</feature>
<keyword evidence="2 11" id="KW-0963">Cytoplasm</keyword>
<dbReference type="HAMAP" id="MF_02005">
    <property type="entry name" value="Val_tRNA_synth_type2"/>
    <property type="match status" value="1"/>
</dbReference>
<dbReference type="SUPFAM" id="SSF52374">
    <property type="entry name" value="Nucleotidylyl transferase"/>
    <property type="match status" value="1"/>
</dbReference>
<dbReference type="InterPro" id="IPR001412">
    <property type="entry name" value="aa-tRNA-synth_I_CS"/>
</dbReference>
<dbReference type="NCBIfam" id="TIGR00422">
    <property type="entry name" value="valS"/>
    <property type="match status" value="1"/>
</dbReference>
<dbReference type="GeneID" id="28490765"/>
<dbReference type="InterPro" id="IPR022874">
    <property type="entry name" value="Valine-tRNA_ligase_type_2"/>
</dbReference>
<accession>A0A127B9U4</accession>
<evidence type="ECO:0000256" key="2">
    <source>
        <dbReference type="ARBA" id="ARBA00022490"/>
    </source>
</evidence>
<feature type="binding site" evidence="11">
    <location>
        <position position="539"/>
    </location>
    <ligand>
        <name>ATP</name>
        <dbReference type="ChEBI" id="CHEBI:30616"/>
    </ligand>
</feature>
<dbReference type="Pfam" id="PF08264">
    <property type="entry name" value="Anticodon_1"/>
    <property type="match status" value="1"/>
</dbReference>
<dbReference type="GO" id="GO:0005524">
    <property type="term" value="F:ATP binding"/>
    <property type="evidence" value="ECO:0007669"/>
    <property type="project" value="UniProtKB-UniRule"/>
</dbReference>
<dbReference type="Gene3D" id="3.40.50.620">
    <property type="entry name" value="HUPs"/>
    <property type="match status" value="2"/>
</dbReference>
<dbReference type="CDD" id="cd00817">
    <property type="entry name" value="ValRS_core"/>
    <property type="match status" value="1"/>
</dbReference>
<dbReference type="Pfam" id="PF00133">
    <property type="entry name" value="tRNA-synt_1"/>
    <property type="match status" value="1"/>
</dbReference>
<proteinExistence type="inferred from homology"/>
<keyword evidence="5 11" id="KW-0067">ATP-binding</keyword>
<comment type="similarity">
    <text evidence="10 11">Belongs to the class-I aminoacyl-tRNA synthetase family. ValS type 2 subfamily.</text>
</comment>
<comment type="catalytic activity">
    <reaction evidence="8 11">
        <text>tRNA(Val) + L-valine + ATP = L-valyl-tRNA(Val) + AMP + diphosphate</text>
        <dbReference type="Rhea" id="RHEA:10704"/>
        <dbReference type="Rhea" id="RHEA-COMP:9672"/>
        <dbReference type="Rhea" id="RHEA-COMP:9708"/>
        <dbReference type="ChEBI" id="CHEBI:30616"/>
        <dbReference type="ChEBI" id="CHEBI:33019"/>
        <dbReference type="ChEBI" id="CHEBI:57762"/>
        <dbReference type="ChEBI" id="CHEBI:78442"/>
        <dbReference type="ChEBI" id="CHEBI:78537"/>
        <dbReference type="ChEBI" id="CHEBI:456215"/>
        <dbReference type="EC" id="6.1.1.9"/>
    </reaction>
</comment>
<dbReference type="NCBIfam" id="NF009687">
    <property type="entry name" value="PRK13208.1"/>
    <property type="match status" value="1"/>
</dbReference>
<evidence type="ECO:0000256" key="7">
    <source>
        <dbReference type="ARBA" id="ARBA00023146"/>
    </source>
</evidence>
<sequence>MLPKKYDPNEIEPKWQKYWLEEKVYKYRLDENRPSYAIDTPPPFTSGTLHLGHVLSHTWIDIIARYKRMRGYNVLFPQGFDNHGLPTELKVEKEFGITKDQPEEFLKKCVEWTWQAIEAMRNQFIRIGYSADWDLEYHTMDDEYKATVQYTLLKFYEKGLLYREEHPVYWCPKCRTSLAKAEVGYVEEEGYLYYIKLPLADGSGYIPIATTRPELMPACVAVFVHPDDERYKHLVGKKVRLPIFEREVPILADEDVDPNFGTGAVYNCTYGDEQDIVWQKRYNLPVIIAINEDGTMNEKAGPYAGLKVEEARKKIAEDLEKMGLLYKKEKIRHRVLRHTERSSCMAPIELLPKKQWFIKVKDFTDEIVKVAKEINWYPEDMFLRLKDWAESMDWDWVISRQRVFGTPFPFWVCKNGHIVPAREEDLPVDPRFDKPPVERCPVCGAELEPVTDVLDCWVDSSITPLIITKWYDAIKGDEEAKKWFEHNFPTALRPQGTDIIRTWAFYTIYRTYKLTGEKPWKDIVINGMVAGPDGRKMSKSYGNVVAPDEVIPKYGADALRLWTALAPPGEDHPFKWETVDYNFRFLQKLWNIYRFAERHIKDFEYEKYKDLELEPLDRWILSRLHRLIKFATEELERYRFNLITRELMTFIWHEVADDYIEMVKYRLYGEDEESKVKAKVALYELLWNLLLLLAPFVPHITEELYHHLFKDKVKVKSVHLLEWPEYSEERIDEEAERVGELARKIVSEMRKYKNSHGLPLNAKLEHVAIYATESHELVKLIERDIKGTMNIERLEVVKGEPQLEERIVEIKPNFKRVGPRYGKLVPKIAEYLKENAEDIARELKEKGKVEFEVDGTRVELGREDVVLRKAVFSEGEEVETAVIEDVVILFF</sequence>
<evidence type="ECO:0000256" key="1">
    <source>
        <dbReference type="ARBA" id="ARBA00004496"/>
    </source>
</evidence>
<dbReference type="SUPFAM" id="SSF47323">
    <property type="entry name" value="Anticodon-binding domain of a subclass of class I aminoacyl-tRNA synthetases"/>
    <property type="match status" value="1"/>
</dbReference>
<evidence type="ECO:0000313" key="15">
    <source>
        <dbReference type="Proteomes" id="UP000070587"/>
    </source>
</evidence>
<dbReference type="FunFam" id="3.40.50.620:FF:000192">
    <property type="entry name" value="Valine--tRNA ligase"/>
    <property type="match status" value="1"/>
</dbReference>
<dbReference type="Gene3D" id="1.10.730.10">
    <property type="entry name" value="Isoleucyl-tRNA Synthetase, Domain 1"/>
    <property type="match status" value="1"/>
</dbReference>
<dbReference type="Proteomes" id="UP000070587">
    <property type="component" value="Chromosome"/>
</dbReference>
<keyword evidence="4 11" id="KW-0547">Nucleotide-binding</keyword>
<feature type="short sequence motif" description="'HIGH' region" evidence="11">
    <location>
        <begin position="43"/>
        <end position="53"/>
    </location>
</feature>
<evidence type="ECO:0000256" key="6">
    <source>
        <dbReference type="ARBA" id="ARBA00022917"/>
    </source>
</evidence>
<dbReference type="GO" id="GO:0006438">
    <property type="term" value="P:valyl-tRNA aminoacylation"/>
    <property type="evidence" value="ECO:0007669"/>
    <property type="project" value="UniProtKB-UniRule"/>
</dbReference>
<name>A0A127B9U4_9EURY</name>
<dbReference type="Gene3D" id="3.30.720.200">
    <property type="match status" value="1"/>
</dbReference>